<name>A0ABU9YFG0_9PROT</name>
<feature type="transmembrane region" description="Helical" evidence="1">
    <location>
        <begin position="138"/>
        <end position="158"/>
    </location>
</feature>
<comment type="caution">
    <text evidence="3">The sequence shown here is derived from an EMBL/GenBank/DDBJ whole genome shotgun (WGS) entry which is preliminary data.</text>
</comment>
<accession>A0ABU9YFG0</accession>
<feature type="transmembrane region" description="Helical" evidence="1">
    <location>
        <begin position="21"/>
        <end position="40"/>
    </location>
</feature>
<dbReference type="RefSeq" id="WP_345936148.1">
    <property type="nucleotide sequence ID" value="NZ_JBBKTV010000021.1"/>
</dbReference>
<keyword evidence="1" id="KW-0812">Transmembrane</keyword>
<feature type="transmembrane region" description="Helical" evidence="1">
    <location>
        <begin position="52"/>
        <end position="70"/>
    </location>
</feature>
<organism evidence="3 4">
    <name type="scientific">Tistrella arctica</name>
    <dbReference type="NCBI Taxonomy" id="3133430"/>
    <lineage>
        <taxon>Bacteria</taxon>
        <taxon>Pseudomonadati</taxon>
        <taxon>Pseudomonadota</taxon>
        <taxon>Alphaproteobacteria</taxon>
        <taxon>Geminicoccales</taxon>
        <taxon>Geminicoccaceae</taxon>
        <taxon>Tistrella</taxon>
    </lineage>
</organism>
<reference evidence="3 4" key="1">
    <citation type="submission" date="2024-03" db="EMBL/GenBank/DDBJ databases">
        <title>High-quality draft genome sequencing of Tistrella sp. BH-R2-4.</title>
        <authorList>
            <person name="Dong C."/>
        </authorList>
    </citation>
    <scope>NUCLEOTIDE SEQUENCE [LARGE SCALE GENOMIC DNA]</scope>
    <source>
        <strain evidence="3 4">BH-R2-4</strain>
    </source>
</reference>
<feature type="transmembrane region" description="Helical" evidence="1">
    <location>
        <begin position="82"/>
        <end position="101"/>
    </location>
</feature>
<dbReference type="Pfam" id="PF07331">
    <property type="entry name" value="TctB"/>
    <property type="match status" value="1"/>
</dbReference>
<keyword evidence="4" id="KW-1185">Reference proteome</keyword>
<feature type="domain" description="DUF1468" evidence="2">
    <location>
        <begin position="22"/>
        <end position="153"/>
    </location>
</feature>
<gene>
    <name evidence="3" type="ORF">WG926_04260</name>
</gene>
<dbReference type="Proteomes" id="UP001413721">
    <property type="component" value="Unassembled WGS sequence"/>
</dbReference>
<proteinExistence type="predicted"/>
<keyword evidence="1" id="KW-1133">Transmembrane helix</keyword>
<dbReference type="EMBL" id="JBBKTW010000002">
    <property type="protein sequence ID" value="MEN2987505.1"/>
    <property type="molecule type" value="Genomic_DNA"/>
</dbReference>
<dbReference type="InterPro" id="IPR009936">
    <property type="entry name" value="DUF1468"/>
</dbReference>
<protein>
    <submittedName>
        <fullName evidence="3">Tripartite tricarboxylate transporter TctB family protein</fullName>
    </submittedName>
</protein>
<feature type="transmembrane region" description="Helical" evidence="1">
    <location>
        <begin position="107"/>
        <end position="126"/>
    </location>
</feature>
<sequence length="159" mass="16485">MPGGGHQDHRSGRHQRATGKAAAACLFLFAIAYGLVGARIDYAFASDPLGPRVFPVALAIALAVFALLFARRPDGAEDLPKGPLLGRTLAIPALAVSAVLLMEPLGFPIAIFVLTTGVARVFGAGWPRAALGGALHAALWWAVFVAALEVYLPTGTVFG</sequence>
<evidence type="ECO:0000259" key="2">
    <source>
        <dbReference type="Pfam" id="PF07331"/>
    </source>
</evidence>
<evidence type="ECO:0000313" key="4">
    <source>
        <dbReference type="Proteomes" id="UP001413721"/>
    </source>
</evidence>
<keyword evidence="1" id="KW-0472">Membrane</keyword>
<evidence type="ECO:0000256" key="1">
    <source>
        <dbReference type="SAM" id="Phobius"/>
    </source>
</evidence>
<evidence type="ECO:0000313" key="3">
    <source>
        <dbReference type="EMBL" id="MEN2987505.1"/>
    </source>
</evidence>